<protein>
    <submittedName>
        <fullName evidence="2">Uncharacterized protein</fullName>
    </submittedName>
</protein>
<proteinExistence type="predicted"/>
<accession>A0ABZ1CYS4</accession>
<keyword evidence="3" id="KW-1185">Reference proteome</keyword>
<evidence type="ECO:0000313" key="2">
    <source>
        <dbReference type="EMBL" id="WRT66911.1"/>
    </source>
</evidence>
<gene>
    <name evidence="2" type="ORF">IL334_003876</name>
</gene>
<dbReference type="EMBL" id="CP141885">
    <property type="protein sequence ID" value="WRT66911.1"/>
    <property type="molecule type" value="Genomic_DNA"/>
</dbReference>
<sequence>MSEDNSTTGFPPDRSDGSANESFCSIPPHPCFLLNLPPAPRTADTANSATDGQHQSSNGSGTKTAKDDTTDGGTENTVADGTEARTEGNN</sequence>
<evidence type="ECO:0000313" key="3">
    <source>
        <dbReference type="Proteomes" id="UP001329825"/>
    </source>
</evidence>
<feature type="region of interest" description="Disordered" evidence="1">
    <location>
        <begin position="1"/>
        <end position="90"/>
    </location>
</feature>
<reference evidence="2 3" key="1">
    <citation type="submission" date="2024-01" db="EMBL/GenBank/DDBJ databases">
        <title>Comparative genomics of Cryptococcus and Kwoniella reveals pathogenesis evolution and contrasting modes of karyotype evolution via chromosome fusion or intercentromeric recombination.</title>
        <authorList>
            <person name="Coelho M.A."/>
            <person name="David-Palma M."/>
            <person name="Shea T."/>
            <person name="Bowers K."/>
            <person name="McGinley-Smith S."/>
            <person name="Mohammad A.W."/>
            <person name="Gnirke A."/>
            <person name="Yurkov A.M."/>
            <person name="Nowrousian M."/>
            <person name="Sun S."/>
            <person name="Cuomo C.A."/>
            <person name="Heitman J."/>
        </authorList>
    </citation>
    <scope>NUCLEOTIDE SEQUENCE [LARGE SCALE GENOMIC DNA]</scope>
    <source>
        <strain evidence="2">CBS 11374</strain>
    </source>
</reference>
<name>A0ABZ1CYS4_9TREE</name>
<dbReference type="RefSeq" id="XP_062791651.1">
    <property type="nucleotide sequence ID" value="XM_062935600.1"/>
</dbReference>
<organism evidence="2 3">
    <name type="scientific">Kwoniella shivajii</name>
    <dbReference type="NCBI Taxonomy" id="564305"/>
    <lineage>
        <taxon>Eukaryota</taxon>
        <taxon>Fungi</taxon>
        <taxon>Dikarya</taxon>
        <taxon>Basidiomycota</taxon>
        <taxon>Agaricomycotina</taxon>
        <taxon>Tremellomycetes</taxon>
        <taxon>Tremellales</taxon>
        <taxon>Cryptococcaceae</taxon>
        <taxon>Kwoniella</taxon>
    </lineage>
</organism>
<dbReference type="Proteomes" id="UP001329825">
    <property type="component" value="Chromosome 5"/>
</dbReference>
<evidence type="ECO:0000256" key="1">
    <source>
        <dbReference type="SAM" id="MobiDB-lite"/>
    </source>
</evidence>
<dbReference type="GeneID" id="87956007"/>
<feature type="compositionally biased region" description="Polar residues" evidence="1">
    <location>
        <begin position="44"/>
        <end position="60"/>
    </location>
</feature>